<evidence type="ECO:0000313" key="3">
    <source>
        <dbReference type="Proteomes" id="UP001255856"/>
    </source>
</evidence>
<dbReference type="Pfam" id="PF00485">
    <property type="entry name" value="PRK"/>
    <property type="match status" value="1"/>
</dbReference>
<dbReference type="GO" id="GO:0005524">
    <property type="term" value="F:ATP binding"/>
    <property type="evidence" value="ECO:0007669"/>
    <property type="project" value="InterPro"/>
</dbReference>
<accession>A0AAD9IIL3</accession>
<dbReference type="InterPro" id="IPR027417">
    <property type="entry name" value="P-loop_NTPase"/>
</dbReference>
<proteinExistence type="predicted"/>
<dbReference type="SUPFAM" id="SSF52540">
    <property type="entry name" value="P-loop containing nucleoside triphosphate hydrolases"/>
    <property type="match status" value="1"/>
</dbReference>
<dbReference type="GO" id="GO:0016301">
    <property type="term" value="F:kinase activity"/>
    <property type="evidence" value="ECO:0007669"/>
    <property type="project" value="InterPro"/>
</dbReference>
<evidence type="ECO:0000259" key="1">
    <source>
        <dbReference type="Pfam" id="PF00485"/>
    </source>
</evidence>
<reference evidence="2" key="1">
    <citation type="submission" date="2021-01" db="EMBL/GenBank/DDBJ databases">
        <authorList>
            <person name="Eckstrom K.M.E."/>
        </authorList>
    </citation>
    <scope>NUCLEOTIDE SEQUENCE</scope>
    <source>
        <strain evidence="2">UVCC 0001</strain>
    </source>
</reference>
<name>A0AAD9IIL3_PROWI</name>
<organism evidence="2 3">
    <name type="scientific">Prototheca wickerhamii</name>
    <dbReference type="NCBI Taxonomy" id="3111"/>
    <lineage>
        <taxon>Eukaryota</taxon>
        <taxon>Viridiplantae</taxon>
        <taxon>Chlorophyta</taxon>
        <taxon>core chlorophytes</taxon>
        <taxon>Trebouxiophyceae</taxon>
        <taxon>Chlorellales</taxon>
        <taxon>Chlorellaceae</taxon>
        <taxon>Prototheca</taxon>
    </lineage>
</organism>
<protein>
    <recommendedName>
        <fullName evidence="1">Phosphoribulokinase/uridine kinase domain-containing protein</fullName>
    </recommendedName>
</protein>
<evidence type="ECO:0000313" key="2">
    <source>
        <dbReference type="EMBL" id="KAK2078983.1"/>
    </source>
</evidence>
<dbReference type="EMBL" id="JASFZW010000003">
    <property type="protein sequence ID" value="KAK2078983.1"/>
    <property type="molecule type" value="Genomic_DNA"/>
</dbReference>
<gene>
    <name evidence="2" type="ORF">QBZ16_002673</name>
</gene>
<feature type="domain" description="Phosphoribulokinase/uridine kinase" evidence="1">
    <location>
        <begin position="38"/>
        <end position="162"/>
    </location>
</feature>
<dbReference type="AlphaFoldDB" id="A0AAD9IIL3"/>
<comment type="caution">
    <text evidence="2">The sequence shown here is derived from an EMBL/GenBank/DDBJ whole genome shotgun (WGS) entry which is preliminary data.</text>
</comment>
<sequence>MAKYKERVTSYYLPVYKWVSKQLEAHRVASPAPGPPLVVGISAPQGCGKSTLCEQLVAAFEHEGMCAATVSIDDFYLTHDELEAVTARHAGNRLLTHRGNALTHDLDLGRATLSALRHATAAHARVELPRYDKSAFSGRGDRFPRAQWRVIEGAVDVVLFEGWMLGFRAVADEDRVAAVDKDLVPINRALQEYKAMWDAFVDAWLVVQVEDPAFAIAWRGEAERKQREAGRPAMTEEEVLRFMDCYLPAYKLYTPELYAQGPTTARPGHVLAVTVDRDRNPTSIAER</sequence>
<dbReference type="Proteomes" id="UP001255856">
    <property type="component" value="Unassembled WGS sequence"/>
</dbReference>
<dbReference type="Gene3D" id="3.40.50.300">
    <property type="entry name" value="P-loop containing nucleotide triphosphate hydrolases"/>
    <property type="match status" value="1"/>
</dbReference>
<dbReference type="InterPro" id="IPR006083">
    <property type="entry name" value="PRK/URK"/>
</dbReference>
<keyword evidence="3" id="KW-1185">Reference proteome</keyword>
<dbReference type="PANTHER" id="PTHR10285">
    <property type="entry name" value="URIDINE KINASE"/>
    <property type="match status" value="1"/>
</dbReference>